<evidence type="ECO:0000256" key="1">
    <source>
        <dbReference type="SAM" id="MobiDB-lite"/>
    </source>
</evidence>
<dbReference type="Proteomes" id="UP000613974">
    <property type="component" value="Unassembled WGS sequence"/>
</dbReference>
<protein>
    <submittedName>
        <fullName evidence="2">Uncharacterized protein</fullName>
    </submittedName>
</protein>
<evidence type="ECO:0000313" key="2">
    <source>
        <dbReference type="EMBL" id="GHI71585.1"/>
    </source>
</evidence>
<reference evidence="3" key="1">
    <citation type="submission" date="2023-07" db="EMBL/GenBank/DDBJ databases">
        <title>Whole genome shotgun sequence of Streptomyces nojiriensis NBRC 13794.</title>
        <authorList>
            <person name="Komaki H."/>
            <person name="Tamura T."/>
        </authorList>
    </citation>
    <scope>NUCLEOTIDE SEQUENCE [LARGE SCALE GENOMIC DNA]</scope>
    <source>
        <strain evidence="3">NBRC 13794</strain>
    </source>
</reference>
<sequence>MVGQDPVAKPAGHGHLPSIGTGVAAPPQGHDRPAPVDLIDLRDAAGDRCVVRVTGRYRPGVLTGHDTLRAEVLIFADFVDARLEVFLFQEDLDNWQRDLSRLAPGRGATLGRDRGLVLHLLMQEDRTLWLSVEDPDRLNVLLGIDPQDTWIQEHHQRLDHVRETWPSEVVETAPMTYAWSSGRESPARHDPEGAS</sequence>
<feature type="region of interest" description="Disordered" evidence="1">
    <location>
        <begin position="1"/>
        <end position="35"/>
    </location>
</feature>
<gene>
    <name evidence="2" type="ORF">Snoj_55030</name>
</gene>
<organism evidence="2 3">
    <name type="scientific">Streptomyces nojiriensis</name>
    <dbReference type="NCBI Taxonomy" id="66374"/>
    <lineage>
        <taxon>Bacteria</taxon>
        <taxon>Bacillati</taxon>
        <taxon>Actinomycetota</taxon>
        <taxon>Actinomycetes</taxon>
        <taxon>Kitasatosporales</taxon>
        <taxon>Streptomycetaceae</taxon>
        <taxon>Streptomyces</taxon>
    </lineage>
</organism>
<dbReference type="Pfam" id="PF19384">
    <property type="entry name" value="DUF5959"/>
    <property type="match status" value="1"/>
</dbReference>
<accession>A0ABQ3STV9</accession>
<evidence type="ECO:0000313" key="3">
    <source>
        <dbReference type="Proteomes" id="UP000613974"/>
    </source>
</evidence>
<proteinExistence type="predicted"/>
<comment type="caution">
    <text evidence="2">The sequence shown here is derived from an EMBL/GenBank/DDBJ whole genome shotgun (WGS) entry which is preliminary data.</text>
</comment>
<keyword evidence="3" id="KW-1185">Reference proteome</keyword>
<name>A0ABQ3STV9_9ACTN</name>
<dbReference type="EMBL" id="BNEC01000005">
    <property type="protein sequence ID" value="GHI71585.1"/>
    <property type="molecule type" value="Genomic_DNA"/>
</dbReference>
<dbReference type="InterPro" id="IPR046003">
    <property type="entry name" value="DUF5959"/>
</dbReference>